<dbReference type="InterPro" id="IPR045076">
    <property type="entry name" value="MutS"/>
</dbReference>
<sequence length="770" mass="83722">MEKFSLHMLEYESIKQELMSYAVSYEGRNRIAELAPLEEKRPIERAIAETAEALALYGKGASVPLPSLEGIELVASLLGTGYLFTEHDLTAVQTFLHSCGQLKKYMASKGELAWRIGVYAQDLRDLPLLQQEILRCIRHGVITNEASRELEKVRKRIAVVKERIQKKLQSVMARHAAILQENIVSVRGGRYVIPVRKDYYKQVNGRMLDQSTSGQTVFIEPQEVSALQSELELLQGEEAREEAKVLGYLAELVEREAEAIFRNIEITGTYDFIFAKAKYAAAIGGVAVEIGEDGHTVIRGAKHPKLLQTMVPLDMEIGREYRTLIITGPNTGGKTVVLKTFGLLALMVQSGLLVPVAPGSRFAVYRGIMAVIGDGQNLEQSLSTFSAQISALVTMLREAGPSTLLLIDELAAGTDPGEGIALSIAILEEFARKGATVLVTTHFNELKTFASRAQGFQNARMEFDAETLRPLYRLTIGQAGRSYALEIASRLGISPGIVERSQHIVSRQLAEGTRGSALWDDILPDPVPSPGRRLAQLPGQELARGAEQGPAPWSMPTPEPAQELALDLAQRPVRPVPIPTPEPAQGLALGPTQEPVSPRPVPGQSLQAREPEVAAPGAQAGAEPGPAAGGQALAGHAASVPGPGKPGTDTAGQRDQPAAASSAAEQPPQKKSPVFEVGDSVIVTSIGKIGIVSAPQDLRGIVEVLVQKQRIKVNHKRLKPYIKKEELYPDDYDFDIVFDSKENRKKRKLMGKRHVEGLEIVRKPGENYSE</sequence>
<feature type="coiled-coil region" evidence="4">
    <location>
        <begin position="143"/>
        <end position="170"/>
    </location>
</feature>
<feature type="compositionally biased region" description="Low complexity" evidence="5">
    <location>
        <begin position="614"/>
        <end position="638"/>
    </location>
</feature>
<keyword evidence="4" id="KW-0175">Coiled coil</keyword>
<evidence type="ECO:0000256" key="2">
    <source>
        <dbReference type="ARBA" id="ARBA00022840"/>
    </source>
</evidence>
<evidence type="ECO:0000313" key="7">
    <source>
        <dbReference type="EMBL" id="RRJ63771.1"/>
    </source>
</evidence>
<feature type="domain" description="DNA mismatch repair proteins mutS family" evidence="6">
    <location>
        <begin position="403"/>
        <end position="419"/>
    </location>
</feature>
<dbReference type="GO" id="GO:0030983">
    <property type="term" value="F:mismatched DNA binding"/>
    <property type="evidence" value="ECO:0007669"/>
    <property type="project" value="InterPro"/>
</dbReference>
<dbReference type="Pfam" id="PF00488">
    <property type="entry name" value="MutS_V"/>
    <property type="match status" value="1"/>
</dbReference>
<evidence type="ECO:0000256" key="3">
    <source>
        <dbReference type="ARBA" id="ARBA00023125"/>
    </source>
</evidence>
<dbReference type="GO" id="GO:0045910">
    <property type="term" value="P:negative regulation of DNA recombination"/>
    <property type="evidence" value="ECO:0007669"/>
    <property type="project" value="InterPro"/>
</dbReference>
<dbReference type="GO" id="GO:0016887">
    <property type="term" value="F:ATP hydrolysis activity"/>
    <property type="evidence" value="ECO:0007669"/>
    <property type="project" value="InterPro"/>
</dbReference>
<evidence type="ECO:0000256" key="5">
    <source>
        <dbReference type="SAM" id="MobiDB-lite"/>
    </source>
</evidence>
<dbReference type="GO" id="GO:0004519">
    <property type="term" value="F:endonuclease activity"/>
    <property type="evidence" value="ECO:0007669"/>
    <property type="project" value="InterPro"/>
</dbReference>
<keyword evidence="1" id="KW-0547">Nucleotide-binding</keyword>
<name>A0A3P3U097_9BACL</name>
<dbReference type="PROSITE" id="PS00486">
    <property type="entry name" value="DNA_MISMATCH_REPAIR_2"/>
    <property type="match status" value="1"/>
</dbReference>
<keyword evidence="8" id="KW-1185">Reference proteome</keyword>
<dbReference type="InterPro" id="IPR005747">
    <property type="entry name" value="MutS2"/>
</dbReference>
<dbReference type="SMART" id="SM00533">
    <property type="entry name" value="MUTSd"/>
    <property type="match status" value="1"/>
</dbReference>
<gene>
    <name evidence="7" type="ORF">EHV15_13150</name>
</gene>
<evidence type="ECO:0000256" key="1">
    <source>
        <dbReference type="ARBA" id="ARBA00022741"/>
    </source>
</evidence>
<dbReference type="PANTHER" id="PTHR48466">
    <property type="entry name" value="OS10G0509000 PROTEIN-RELATED"/>
    <property type="match status" value="1"/>
</dbReference>
<dbReference type="InterPro" id="IPR007696">
    <property type="entry name" value="DNA_mismatch_repair_MutS_core"/>
</dbReference>
<dbReference type="GO" id="GO:0005524">
    <property type="term" value="F:ATP binding"/>
    <property type="evidence" value="ECO:0007669"/>
    <property type="project" value="UniProtKB-KW"/>
</dbReference>
<evidence type="ECO:0000256" key="4">
    <source>
        <dbReference type="SAM" id="Coils"/>
    </source>
</evidence>
<dbReference type="NCBIfam" id="TIGR01069">
    <property type="entry name" value="mutS2"/>
    <property type="match status" value="1"/>
</dbReference>
<dbReference type="Proteomes" id="UP000267017">
    <property type="component" value="Unassembled WGS sequence"/>
</dbReference>
<dbReference type="GO" id="GO:0140664">
    <property type="term" value="F:ATP-dependent DNA damage sensor activity"/>
    <property type="evidence" value="ECO:0007669"/>
    <property type="project" value="InterPro"/>
</dbReference>
<dbReference type="SMART" id="SM00534">
    <property type="entry name" value="MUTSac"/>
    <property type="match status" value="1"/>
</dbReference>
<dbReference type="InterPro" id="IPR000432">
    <property type="entry name" value="DNA_mismatch_repair_MutS_C"/>
</dbReference>
<dbReference type="SUPFAM" id="SSF48334">
    <property type="entry name" value="DNA repair protein MutS, domain III"/>
    <property type="match status" value="1"/>
</dbReference>
<dbReference type="PIRSF" id="PIRSF005814">
    <property type="entry name" value="MutS_YshD"/>
    <property type="match status" value="1"/>
</dbReference>
<evidence type="ECO:0000313" key="8">
    <source>
        <dbReference type="Proteomes" id="UP000267017"/>
    </source>
</evidence>
<dbReference type="InterPro" id="IPR036187">
    <property type="entry name" value="DNA_mismatch_repair_MutS_sf"/>
</dbReference>
<evidence type="ECO:0000259" key="6">
    <source>
        <dbReference type="PROSITE" id="PS00486"/>
    </source>
</evidence>
<dbReference type="RefSeq" id="WP_128631604.1">
    <property type="nucleotide sequence ID" value="NZ_RRCN01000001.1"/>
</dbReference>
<protein>
    <submittedName>
        <fullName evidence="7">DNA mismatch repair protein MutS</fullName>
    </submittedName>
</protein>
<proteinExistence type="predicted"/>
<keyword evidence="2" id="KW-0067">ATP-binding</keyword>
<organism evidence="7 8">
    <name type="scientific">Paenibacillus oralis</name>
    <dbReference type="NCBI Taxonomy" id="2490856"/>
    <lineage>
        <taxon>Bacteria</taxon>
        <taxon>Bacillati</taxon>
        <taxon>Bacillota</taxon>
        <taxon>Bacilli</taxon>
        <taxon>Bacillales</taxon>
        <taxon>Paenibacillaceae</taxon>
        <taxon>Paenibacillus</taxon>
    </lineage>
</organism>
<keyword evidence="3" id="KW-0238">DNA-binding</keyword>
<dbReference type="PANTHER" id="PTHR48466:SF2">
    <property type="entry name" value="OS10G0509000 PROTEIN"/>
    <property type="match status" value="1"/>
</dbReference>
<feature type="region of interest" description="Disordered" evidence="5">
    <location>
        <begin position="573"/>
        <end position="674"/>
    </location>
</feature>
<comment type="caution">
    <text evidence="7">The sequence shown here is derived from an EMBL/GenBank/DDBJ whole genome shotgun (WGS) entry which is preliminary data.</text>
</comment>
<dbReference type="InterPro" id="IPR027417">
    <property type="entry name" value="P-loop_NTPase"/>
</dbReference>
<dbReference type="GO" id="GO:0006298">
    <property type="term" value="P:mismatch repair"/>
    <property type="evidence" value="ECO:0007669"/>
    <property type="project" value="InterPro"/>
</dbReference>
<dbReference type="OrthoDB" id="9808166at2"/>
<reference evidence="7 8" key="1">
    <citation type="submission" date="2018-11" db="EMBL/GenBank/DDBJ databases">
        <title>Genome sequencing of Paenibacillus sp. KCOM 3021 (= ChDC PVNT-B20).</title>
        <authorList>
            <person name="Kook J.-K."/>
            <person name="Park S.-N."/>
            <person name="Lim Y.K."/>
        </authorList>
    </citation>
    <scope>NUCLEOTIDE SEQUENCE [LARGE SCALE GENOMIC DNA]</scope>
    <source>
        <strain evidence="7 8">KCOM 3021</strain>
    </source>
</reference>
<dbReference type="EMBL" id="RRCN01000001">
    <property type="protein sequence ID" value="RRJ63771.1"/>
    <property type="molecule type" value="Genomic_DNA"/>
</dbReference>
<dbReference type="Gene3D" id="3.40.50.300">
    <property type="entry name" value="P-loop containing nucleotide triphosphate hydrolases"/>
    <property type="match status" value="1"/>
</dbReference>
<accession>A0A3P3U097</accession>
<feature type="compositionally biased region" description="Low complexity" evidence="5">
    <location>
        <begin position="656"/>
        <end position="669"/>
    </location>
</feature>
<dbReference type="AlphaFoldDB" id="A0A3P3U097"/>
<dbReference type="SUPFAM" id="SSF52540">
    <property type="entry name" value="P-loop containing nucleoside triphosphate hydrolases"/>
    <property type="match status" value="1"/>
</dbReference>